<protein>
    <recommendedName>
        <fullName evidence="8 9">Small ribosomal subunit protein uS17c</fullName>
    </recommendedName>
</protein>
<dbReference type="GO" id="GO:0019843">
    <property type="term" value="F:rRNA binding"/>
    <property type="evidence" value="ECO:0007669"/>
    <property type="project" value="UniProtKB-UniRule"/>
</dbReference>
<keyword evidence="11" id="KW-0934">Plastid</keyword>
<dbReference type="PRINTS" id="PR00973">
    <property type="entry name" value="RIBOSOMALS17"/>
</dbReference>
<gene>
    <name evidence="9 11" type="primary">rps17</name>
</gene>
<keyword evidence="5 9" id="KW-0694">RNA-binding</keyword>
<keyword evidence="6 9" id="KW-0689">Ribosomal protein</keyword>
<dbReference type="InterPro" id="IPR019979">
    <property type="entry name" value="Ribosomal_uS17_CS"/>
</dbReference>
<proteinExistence type="inferred from homology"/>
<dbReference type="PANTHER" id="PTHR10744">
    <property type="entry name" value="40S RIBOSOMAL PROTEIN S11 FAMILY MEMBER"/>
    <property type="match status" value="1"/>
</dbReference>
<keyword evidence="7 9" id="KW-0687">Ribonucleoprotein</keyword>
<dbReference type="PANTHER" id="PTHR10744:SF1">
    <property type="entry name" value="SMALL RIBOSOMAL SUBUNIT PROTEIN US17M"/>
    <property type="match status" value="1"/>
</dbReference>
<evidence type="ECO:0000256" key="5">
    <source>
        <dbReference type="ARBA" id="ARBA00022884"/>
    </source>
</evidence>
<comment type="similarity">
    <text evidence="2 9 10">Belongs to the universal ribosomal protein uS17 family.</text>
</comment>
<dbReference type="GO" id="GO:0009507">
    <property type="term" value="C:chloroplast"/>
    <property type="evidence" value="ECO:0007669"/>
    <property type="project" value="UniProtKB-SubCell"/>
</dbReference>
<organism evidence="11">
    <name type="scientific">Osmundea sinicola</name>
    <dbReference type="NCBI Taxonomy" id="290685"/>
    <lineage>
        <taxon>Eukaryota</taxon>
        <taxon>Rhodophyta</taxon>
        <taxon>Florideophyceae</taxon>
        <taxon>Rhodymeniophycidae</taxon>
        <taxon>Ceramiales</taxon>
        <taxon>Rhodomelaceae</taxon>
        <taxon>Laurencieae</taxon>
        <taxon>Osmundea</taxon>
    </lineage>
</organism>
<dbReference type="NCBIfam" id="NF004123">
    <property type="entry name" value="PRK05610.1"/>
    <property type="match status" value="1"/>
</dbReference>
<sequence>MPKKETIGIVISNKMDKTAVVIETKPISHKKYGKIISKTNKYYVDDPNNTCSIGDKVHIEETRPISKNKRWKVIQLIKS</sequence>
<dbReference type="InterPro" id="IPR019984">
    <property type="entry name" value="Ribosomal_uS17_bact/chlr"/>
</dbReference>
<evidence type="ECO:0000256" key="2">
    <source>
        <dbReference type="ARBA" id="ARBA00010254"/>
    </source>
</evidence>
<dbReference type="GO" id="GO:0003735">
    <property type="term" value="F:structural constituent of ribosome"/>
    <property type="evidence" value="ECO:0007669"/>
    <property type="project" value="InterPro"/>
</dbReference>
<dbReference type="SUPFAM" id="SSF50249">
    <property type="entry name" value="Nucleic acid-binding proteins"/>
    <property type="match status" value="1"/>
</dbReference>
<evidence type="ECO:0000256" key="10">
    <source>
        <dbReference type="RuleBase" id="RU003872"/>
    </source>
</evidence>
<dbReference type="EMBL" id="MH898941">
    <property type="protein sequence ID" value="QFR99932.1"/>
    <property type="molecule type" value="Genomic_DNA"/>
</dbReference>
<evidence type="ECO:0000256" key="9">
    <source>
        <dbReference type="HAMAP-Rule" id="MF_01345"/>
    </source>
</evidence>
<dbReference type="InterPro" id="IPR000266">
    <property type="entry name" value="Ribosomal_uS17"/>
</dbReference>
<dbReference type="HAMAP" id="MF_01345_B">
    <property type="entry name" value="Ribosomal_uS17_B"/>
    <property type="match status" value="1"/>
</dbReference>
<keyword evidence="4 9" id="KW-0699">rRNA-binding</keyword>
<dbReference type="PROSITE" id="PS00056">
    <property type="entry name" value="RIBOSOMAL_S17"/>
    <property type="match status" value="1"/>
</dbReference>
<name>A0A7L4WNU9_9FLOR</name>
<dbReference type="NCBIfam" id="TIGR03635">
    <property type="entry name" value="uS17_bact"/>
    <property type="match status" value="1"/>
</dbReference>
<evidence type="ECO:0000256" key="8">
    <source>
        <dbReference type="ARBA" id="ARBA00035251"/>
    </source>
</evidence>
<dbReference type="GeneID" id="60234984"/>
<dbReference type="InterPro" id="IPR012340">
    <property type="entry name" value="NA-bd_OB-fold"/>
</dbReference>
<evidence type="ECO:0000256" key="7">
    <source>
        <dbReference type="ARBA" id="ARBA00023274"/>
    </source>
</evidence>
<dbReference type="GO" id="GO:0022627">
    <property type="term" value="C:cytosolic small ribosomal subunit"/>
    <property type="evidence" value="ECO:0007669"/>
    <property type="project" value="TreeGrafter"/>
</dbReference>
<dbReference type="Gene3D" id="2.40.50.140">
    <property type="entry name" value="Nucleic acid-binding proteins"/>
    <property type="match status" value="1"/>
</dbReference>
<evidence type="ECO:0000256" key="3">
    <source>
        <dbReference type="ARBA" id="ARBA00011458"/>
    </source>
</evidence>
<comment type="subunit">
    <text evidence="3 9">Part of the 30S ribosomal subunit.</text>
</comment>
<dbReference type="GO" id="GO:0006412">
    <property type="term" value="P:translation"/>
    <property type="evidence" value="ECO:0007669"/>
    <property type="project" value="UniProtKB-UniRule"/>
</dbReference>
<dbReference type="AlphaFoldDB" id="A0A7L4WNU9"/>
<dbReference type="RefSeq" id="YP_009944638.1">
    <property type="nucleotide sequence ID" value="NC_051457.1"/>
</dbReference>
<evidence type="ECO:0000313" key="11">
    <source>
        <dbReference type="EMBL" id="QFR99932.1"/>
    </source>
</evidence>
<evidence type="ECO:0000256" key="6">
    <source>
        <dbReference type="ARBA" id="ARBA00022980"/>
    </source>
</evidence>
<reference evidence="11" key="1">
    <citation type="submission" date="2018-09" db="EMBL/GenBank/DDBJ databases">
        <title>Genomics and Phylogenetic analysis of three type specimens of Osmundea (Rhodomelaceae, Rhodophyta).</title>
        <authorList>
            <person name="Hughey J.R."/>
            <person name="Miller K.A."/>
        </authorList>
    </citation>
    <scope>NUCLEOTIDE SEQUENCE</scope>
</reference>
<evidence type="ECO:0000256" key="4">
    <source>
        <dbReference type="ARBA" id="ARBA00022730"/>
    </source>
</evidence>
<accession>A0A7L4WNU9</accession>
<dbReference type="CDD" id="cd00364">
    <property type="entry name" value="Ribosomal_uS17"/>
    <property type="match status" value="1"/>
</dbReference>
<dbReference type="Pfam" id="PF00366">
    <property type="entry name" value="Ribosomal_S17"/>
    <property type="match status" value="1"/>
</dbReference>
<geneLocation type="chloroplast" evidence="11"/>
<evidence type="ECO:0000256" key="1">
    <source>
        <dbReference type="ARBA" id="ARBA00002932"/>
    </source>
</evidence>
<comment type="function">
    <text evidence="1 9">One of the primary rRNA binding proteins, it binds specifically to the 5'-end of 16S ribosomal RNA.</text>
</comment>
<keyword evidence="11" id="KW-0150">Chloroplast</keyword>
<comment type="subcellular location">
    <subcellularLocation>
        <location evidence="9">Plastid</location>
        <location evidence="9">Chloroplast</location>
    </subcellularLocation>
</comment>